<organism evidence="9 10">
    <name type="scientific">Loxostege sticticalis</name>
    <name type="common">Beet webworm moth</name>
    <dbReference type="NCBI Taxonomy" id="481309"/>
    <lineage>
        <taxon>Eukaryota</taxon>
        <taxon>Metazoa</taxon>
        <taxon>Ecdysozoa</taxon>
        <taxon>Arthropoda</taxon>
        <taxon>Hexapoda</taxon>
        <taxon>Insecta</taxon>
        <taxon>Pterygota</taxon>
        <taxon>Neoptera</taxon>
        <taxon>Endopterygota</taxon>
        <taxon>Lepidoptera</taxon>
        <taxon>Glossata</taxon>
        <taxon>Ditrysia</taxon>
        <taxon>Pyraloidea</taxon>
        <taxon>Crambidae</taxon>
        <taxon>Pyraustinae</taxon>
        <taxon>Loxostege</taxon>
    </lineage>
</organism>
<accession>A0ABR3H9C9</accession>
<sequence length="297" mass="34244">MPWDMPDGEFINNYRLSWPLFQQLVDELAPFTAQRHHGWHWHFYAGGSYQRRVGKDFNLGLCQTAVHKCVAEVTDAPNNPAILLRHIAFPNNREDRMAVMRGFMDAFGFPGVVGCIDGTHIAIIRPHDYEEAYFNRKHYHSLNAMIICDADLNVLHVDASYGAMTRMWDSGYAQREWMMTRVATPAPDSLEAHYTDLHCSTRNTVERCIGVLKAMWRCLLAHRTLHYDPVKAGKIVNACVVLHNMCNRARIEVPTLNGYDVRRDGRRQPVQPVNVGDGATSRRGLVERLWRDRHRHR</sequence>
<keyword evidence="10" id="KW-1185">Reference proteome</keyword>
<name>A0ABR3H9C9_LOXSC</name>
<comment type="cofactor">
    <cofactor evidence="1">
        <name>a divalent metal cation</name>
        <dbReference type="ChEBI" id="CHEBI:60240"/>
    </cofactor>
</comment>
<evidence type="ECO:0000313" key="9">
    <source>
        <dbReference type="EMBL" id="KAL0861402.1"/>
    </source>
</evidence>
<dbReference type="PANTHER" id="PTHR22930:SF267">
    <property type="entry name" value="NUCLEASE HARBI1-RELATED"/>
    <property type="match status" value="1"/>
</dbReference>
<reference evidence="9 10" key="1">
    <citation type="submission" date="2024-06" db="EMBL/GenBank/DDBJ databases">
        <title>A chromosome-level genome assembly of beet webworm, Loxostege sticticalis.</title>
        <authorList>
            <person name="Zhang Y."/>
        </authorList>
    </citation>
    <scope>NUCLEOTIDE SEQUENCE [LARGE SCALE GENOMIC DNA]</scope>
    <source>
        <strain evidence="9">AQ026</strain>
        <tissue evidence="9">Whole body</tissue>
    </source>
</reference>
<feature type="domain" description="DDE Tnp4" evidence="8">
    <location>
        <begin position="168"/>
        <end position="244"/>
    </location>
</feature>
<dbReference type="EMBL" id="JBEUOH010000023">
    <property type="protein sequence ID" value="KAL0861402.1"/>
    <property type="molecule type" value="Genomic_DNA"/>
</dbReference>
<feature type="domain" description="DDE Tnp4" evidence="8">
    <location>
        <begin position="116"/>
        <end position="163"/>
    </location>
</feature>
<dbReference type="InterPro" id="IPR027806">
    <property type="entry name" value="HARBI1_dom"/>
</dbReference>
<evidence type="ECO:0000256" key="4">
    <source>
        <dbReference type="ARBA" id="ARBA00022722"/>
    </source>
</evidence>
<dbReference type="PANTHER" id="PTHR22930">
    <property type="match status" value="1"/>
</dbReference>
<evidence type="ECO:0000259" key="8">
    <source>
        <dbReference type="Pfam" id="PF13359"/>
    </source>
</evidence>
<keyword evidence="6" id="KW-0378">Hydrolase</keyword>
<comment type="similarity">
    <text evidence="3">Belongs to the HARBI1 family.</text>
</comment>
<evidence type="ECO:0000256" key="7">
    <source>
        <dbReference type="ARBA" id="ARBA00023242"/>
    </source>
</evidence>
<evidence type="ECO:0000256" key="3">
    <source>
        <dbReference type="ARBA" id="ARBA00006958"/>
    </source>
</evidence>
<dbReference type="Proteomes" id="UP001549920">
    <property type="component" value="Unassembled WGS sequence"/>
</dbReference>
<gene>
    <name evidence="9" type="ORF">ABMA27_008946</name>
</gene>
<dbReference type="Pfam" id="PF13359">
    <property type="entry name" value="DDE_Tnp_4"/>
    <property type="match status" value="2"/>
</dbReference>
<protein>
    <recommendedName>
        <fullName evidence="8">DDE Tnp4 domain-containing protein</fullName>
    </recommendedName>
</protein>
<comment type="caution">
    <text evidence="9">The sequence shown here is derived from an EMBL/GenBank/DDBJ whole genome shotgun (WGS) entry which is preliminary data.</text>
</comment>
<evidence type="ECO:0000256" key="6">
    <source>
        <dbReference type="ARBA" id="ARBA00022801"/>
    </source>
</evidence>
<evidence type="ECO:0000256" key="1">
    <source>
        <dbReference type="ARBA" id="ARBA00001968"/>
    </source>
</evidence>
<evidence type="ECO:0000256" key="5">
    <source>
        <dbReference type="ARBA" id="ARBA00022723"/>
    </source>
</evidence>
<comment type="subcellular location">
    <subcellularLocation>
        <location evidence="2">Nucleus</location>
    </subcellularLocation>
</comment>
<keyword evidence="7" id="KW-0539">Nucleus</keyword>
<dbReference type="InterPro" id="IPR045249">
    <property type="entry name" value="HARBI1-like"/>
</dbReference>
<proteinExistence type="inferred from homology"/>
<evidence type="ECO:0000256" key="2">
    <source>
        <dbReference type="ARBA" id="ARBA00004123"/>
    </source>
</evidence>
<evidence type="ECO:0000313" key="10">
    <source>
        <dbReference type="Proteomes" id="UP001549920"/>
    </source>
</evidence>
<keyword evidence="4" id="KW-0540">Nuclease</keyword>
<keyword evidence="5" id="KW-0479">Metal-binding</keyword>